<dbReference type="GO" id="GO:0006167">
    <property type="term" value="P:AMP biosynthetic process"/>
    <property type="evidence" value="ECO:0007669"/>
    <property type="project" value="TreeGrafter"/>
</dbReference>
<dbReference type="Gene3D" id="3.90.79.10">
    <property type="entry name" value="Nucleoside Triphosphate Pyrophosphohydrolase"/>
    <property type="match status" value="1"/>
</dbReference>
<dbReference type="GO" id="GO:0004081">
    <property type="term" value="F:bis(5'-nucleosyl)-tetraphosphatase (asymmetrical) activity"/>
    <property type="evidence" value="ECO:0007669"/>
    <property type="project" value="TreeGrafter"/>
</dbReference>
<comment type="caution">
    <text evidence="7">The sequence shown here is derived from an EMBL/GenBank/DDBJ whole genome shotgun (WGS) entry which is preliminary data.</text>
</comment>
<gene>
    <name evidence="7" type="ORF">ENS19_06390</name>
</gene>
<dbReference type="InterPro" id="IPR003565">
    <property type="entry name" value="Tetra_PHTase"/>
</dbReference>
<dbReference type="PANTHER" id="PTHR21340">
    <property type="entry name" value="DIADENOSINE 5,5-P1,P4-TETRAPHOSPHATE PYROPHOSPHOHYDROLASE MUTT"/>
    <property type="match status" value="1"/>
</dbReference>
<evidence type="ECO:0000313" key="7">
    <source>
        <dbReference type="EMBL" id="HFK20897.1"/>
    </source>
</evidence>
<dbReference type="Pfam" id="PF00293">
    <property type="entry name" value="NUDIX"/>
    <property type="match status" value="1"/>
</dbReference>
<evidence type="ECO:0000256" key="4">
    <source>
        <dbReference type="ARBA" id="ARBA00022801"/>
    </source>
</evidence>
<dbReference type="InterPro" id="IPR015797">
    <property type="entry name" value="NUDIX_hydrolase-like_dom_sf"/>
</dbReference>
<dbReference type="PANTHER" id="PTHR21340:SF0">
    <property type="entry name" value="BIS(5'-NUCLEOSYL)-TETRAPHOSPHATASE [ASYMMETRICAL]"/>
    <property type="match status" value="1"/>
</dbReference>
<name>A0A7C3J4F3_9CREN</name>
<dbReference type="AlphaFoldDB" id="A0A7C3J4F3"/>
<dbReference type="PROSITE" id="PS00893">
    <property type="entry name" value="NUDIX_BOX"/>
    <property type="match status" value="1"/>
</dbReference>
<evidence type="ECO:0000259" key="6">
    <source>
        <dbReference type="PROSITE" id="PS51462"/>
    </source>
</evidence>
<dbReference type="GO" id="GO:0000166">
    <property type="term" value="F:nucleotide binding"/>
    <property type="evidence" value="ECO:0007669"/>
    <property type="project" value="UniProtKB-KW"/>
</dbReference>
<evidence type="ECO:0000256" key="5">
    <source>
        <dbReference type="ARBA" id="ARBA00032644"/>
    </source>
</evidence>
<dbReference type="SUPFAM" id="SSF55811">
    <property type="entry name" value="Nudix"/>
    <property type="match status" value="1"/>
</dbReference>
<dbReference type="EMBL" id="DSTX01000011">
    <property type="protein sequence ID" value="HFK20897.1"/>
    <property type="molecule type" value="Genomic_DNA"/>
</dbReference>
<dbReference type="GO" id="GO:0006754">
    <property type="term" value="P:ATP biosynthetic process"/>
    <property type="evidence" value="ECO:0007669"/>
    <property type="project" value="TreeGrafter"/>
</dbReference>
<proteinExistence type="inferred from homology"/>
<organism evidence="7">
    <name type="scientific">Candidatus Methanomethylicus mesodigestus</name>
    <dbReference type="NCBI Taxonomy" id="1867258"/>
    <lineage>
        <taxon>Archaea</taxon>
        <taxon>Thermoproteota</taxon>
        <taxon>Methanosuratincolia</taxon>
        <taxon>Candidatus Methanomethylicales</taxon>
        <taxon>Candidatus Methanomethylicaceae</taxon>
        <taxon>Candidatus Methanomethylicus</taxon>
    </lineage>
</organism>
<dbReference type="PROSITE" id="PS51462">
    <property type="entry name" value="NUDIX"/>
    <property type="match status" value="1"/>
</dbReference>
<dbReference type="CDD" id="cd03428">
    <property type="entry name" value="NUDIX_Ap4A_Nudt2"/>
    <property type="match status" value="1"/>
</dbReference>
<dbReference type="InterPro" id="IPR000086">
    <property type="entry name" value="NUDIX_hydrolase_dom"/>
</dbReference>
<reference evidence="7" key="1">
    <citation type="journal article" date="2020" name="mSystems">
        <title>Genome- and Community-Level Interaction Insights into Carbon Utilization and Element Cycling Functions of Hydrothermarchaeota in Hydrothermal Sediment.</title>
        <authorList>
            <person name="Zhou Z."/>
            <person name="Liu Y."/>
            <person name="Xu W."/>
            <person name="Pan J."/>
            <person name="Luo Z.H."/>
            <person name="Li M."/>
        </authorList>
    </citation>
    <scope>NUCLEOTIDE SEQUENCE [LARGE SCALE GENOMIC DNA]</scope>
    <source>
        <strain evidence="7">SpSt-468</strain>
    </source>
</reference>
<dbReference type="InterPro" id="IPR051325">
    <property type="entry name" value="Nudix_hydrolase_domain"/>
</dbReference>
<evidence type="ECO:0000256" key="3">
    <source>
        <dbReference type="ARBA" id="ARBA00022741"/>
    </source>
</evidence>
<keyword evidence="4" id="KW-0378">Hydrolase</keyword>
<sequence length="163" mass="18744">MPKFLKLYELNSTAFGQRGMGLRSFRQERSAGVLVYRNSSPVLYLLLQTNGRYDIPKGQLNMGESEIEGALRELREETGIADVRILPEFRKCVNYCYYWQGTLVRKEVIYFLGETSTKDVCISKEHDSFCWMTKEEVINQVSYKNLKDVVSEADSIICQGSSK</sequence>
<evidence type="ECO:0000256" key="1">
    <source>
        <dbReference type="ARBA" id="ARBA00005582"/>
    </source>
</evidence>
<comment type="similarity">
    <text evidence="1">Belongs to the Nudix hydrolase family.</text>
</comment>
<protein>
    <recommendedName>
        <fullName evidence="2">Bis(5'-nucleosyl)-tetraphosphatase [asymmetrical]</fullName>
    </recommendedName>
    <alternativeName>
        <fullName evidence="5">Diadenosine 5',5'''-P1,P4-tetraphosphate asymmetrical hydrolase</fullName>
    </alternativeName>
</protein>
<keyword evidence="3" id="KW-0547">Nucleotide-binding</keyword>
<dbReference type="InterPro" id="IPR020084">
    <property type="entry name" value="NUDIX_hydrolase_CS"/>
</dbReference>
<feature type="domain" description="Nudix hydrolase" evidence="6">
    <location>
        <begin position="26"/>
        <end position="154"/>
    </location>
</feature>
<evidence type="ECO:0000256" key="2">
    <source>
        <dbReference type="ARBA" id="ARBA00018911"/>
    </source>
</evidence>
<accession>A0A7C3J4F3</accession>